<comment type="subcellular location">
    <subcellularLocation>
        <location evidence="1">Membrane</location>
        <topology evidence="1">Multi-pass membrane protein</topology>
    </subcellularLocation>
</comment>
<feature type="transmembrane region" description="Helical" evidence="8">
    <location>
        <begin position="97"/>
        <end position="116"/>
    </location>
</feature>
<feature type="transmembrane region" description="Helical" evidence="8">
    <location>
        <begin position="122"/>
        <end position="143"/>
    </location>
</feature>
<organism evidence="10 11">
    <name type="scientific">Cetraspora pellucida</name>
    <dbReference type="NCBI Taxonomy" id="1433469"/>
    <lineage>
        <taxon>Eukaryota</taxon>
        <taxon>Fungi</taxon>
        <taxon>Fungi incertae sedis</taxon>
        <taxon>Mucoromycota</taxon>
        <taxon>Glomeromycotina</taxon>
        <taxon>Glomeromycetes</taxon>
        <taxon>Diversisporales</taxon>
        <taxon>Gigasporaceae</taxon>
        <taxon>Cetraspora</taxon>
    </lineage>
</organism>
<reference evidence="10" key="1">
    <citation type="submission" date="2021-06" db="EMBL/GenBank/DDBJ databases">
        <authorList>
            <person name="Kallberg Y."/>
            <person name="Tangrot J."/>
            <person name="Rosling A."/>
        </authorList>
    </citation>
    <scope>NUCLEOTIDE SEQUENCE</scope>
    <source>
        <strain evidence="10">FL966</strain>
    </source>
</reference>
<evidence type="ECO:0000256" key="8">
    <source>
        <dbReference type="SAM" id="Phobius"/>
    </source>
</evidence>
<keyword evidence="4" id="KW-0808">Transferase</keyword>
<gene>
    <name evidence="10" type="ORF">CPELLU_LOCUS1847</name>
</gene>
<keyword evidence="6 8" id="KW-1133">Transmembrane helix</keyword>
<dbReference type="OrthoDB" id="1077582at2759"/>
<dbReference type="EMBL" id="CAJVQA010000725">
    <property type="protein sequence ID" value="CAG8488185.1"/>
    <property type="molecule type" value="Genomic_DNA"/>
</dbReference>
<dbReference type="AlphaFoldDB" id="A0A9N8WL58"/>
<evidence type="ECO:0000256" key="3">
    <source>
        <dbReference type="ARBA" id="ARBA00007282"/>
    </source>
</evidence>
<feature type="transmembrane region" description="Helical" evidence="8">
    <location>
        <begin position="432"/>
        <end position="450"/>
    </location>
</feature>
<evidence type="ECO:0000256" key="4">
    <source>
        <dbReference type="ARBA" id="ARBA00022679"/>
    </source>
</evidence>
<dbReference type="GO" id="GO:0008374">
    <property type="term" value="F:O-acyltransferase activity"/>
    <property type="evidence" value="ECO:0007669"/>
    <property type="project" value="InterPro"/>
</dbReference>
<protein>
    <submittedName>
        <fullName evidence="10">13713_t:CDS:1</fullName>
    </submittedName>
</protein>
<comment type="caution">
    <text evidence="10">The sequence shown here is derived from an EMBL/GenBank/DDBJ whole genome shotgun (WGS) entry which is preliminary data.</text>
</comment>
<dbReference type="PANTHER" id="PTHR31595">
    <property type="entry name" value="LONG-CHAIN-ALCOHOL O-FATTY-ACYLTRANSFERASE 3-RELATED"/>
    <property type="match status" value="1"/>
</dbReference>
<feature type="transmembrane region" description="Helical" evidence="8">
    <location>
        <begin position="390"/>
        <end position="411"/>
    </location>
</feature>
<dbReference type="GO" id="GO:0006629">
    <property type="term" value="P:lipid metabolic process"/>
    <property type="evidence" value="ECO:0007669"/>
    <property type="project" value="InterPro"/>
</dbReference>
<evidence type="ECO:0000256" key="5">
    <source>
        <dbReference type="ARBA" id="ARBA00022692"/>
    </source>
</evidence>
<dbReference type="InterPro" id="IPR032805">
    <property type="entry name" value="Wax_synthase_dom"/>
</dbReference>
<dbReference type="GO" id="GO:0016020">
    <property type="term" value="C:membrane"/>
    <property type="evidence" value="ECO:0007669"/>
    <property type="project" value="UniProtKB-SubCell"/>
</dbReference>
<feature type="transmembrane region" description="Helical" evidence="8">
    <location>
        <begin position="242"/>
        <end position="261"/>
    </location>
</feature>
<evidence type="ECO:0000313" key="11">
    <source>
        <dbReference type="Proteomes" id="UP000789759"/>
    </source>
</evidence>
<evidence type="ECO:0000313" key="10">
    <source>
        <dbReference type="EMBL" id="CAG8488185.1"/>
    </source>
</evidence>
<comment type="similarity">
    <text evidence="3">Belongs to the wax synthase family.</text>
</comment>
<evidence type="ECO:0000259" key="9">
    <source>
        <dbReference type="Pfam" id="PF13813"/>
    </source>
</evidence>
<dbReference type="Proteomes" id="UP000789759">
    <property type="component" value="Unassembled WGS sequence"/>
</dbReference>
<feature type="domain" description="Wax synthase" evidence="9">
    <location>
        <begin position="319"/>
        <end position="401"/>
    </location>
</feature>
<keyword evidence="5 8" id="KW-0812">Transmembrane</keyword>
<evidence type="ECO:0000256" key="6">
    <source>
        <dbReference type="ARBA" id="ARBA00022989"/>
    </source>
</evidence>
<proteinExistence type="inferred from homology"/>
<evidence type="ECO:0000256" key="1">
    <source>
        <dbReference type="ARBA" id="ARBA00004141"/>
    </source>
</evidence>
<dbReference type="InterPro" id="IPR044851">
    <property type="entry name" value="Wax_synthase"/>
</dbReference>
<dbReference type="Pfam" id="PF13813">
    <property type="entry name" value="MBOAT_2"/>
    <property type="match status" value="1"/>
</dbReference>
<feature type="transmembrane region" description="Helical" evidence="8">
    <location>
        <begin position="365"/>
        <end position="384"/>
    </location>
</feature>
<evidence type="ECO:0000256" key="2">
    <source>
        <dbReference type="ARBA" id="ARBA00005179"/>
    </source>
</evidence>
<feature type="transmembrane region" description="Helical" evidence="8">
    <location>
        <begin position="267"/>
        <end position="286"/>
    </location>
</feature>
<name>A0A9N8WL58_9GLOM</name>
<keyword evidence="11" id="KW-1185">Reference proteome</keyword>
<comment type="pathway">
    <text evidence="2">Secondary metabolite biosynthesis.</text>
</comment>
<evidence type="ECO:0000256" key="7">
    <source>
        <dbReference type="ARBA" id="ARBA00023136"/>
    </source>
</evidence>
<sequence>MPSLSLSSACTKTTQLQKGKRRLTDLALDCLRLDIVNSQETNNKNKNNKSNDNLNQRKMSRTYEFPPTLNPIAYTIVIHVPFFAFILLSLKPVTSKPLTFILCIITVVQALIPFIYHGKYDPLMHFNTAVFATFYSFKMMIWLKKNYQSSVNSKVKVPSFIGSLCNWRLKSVTIPDESKYQKYIDSIKFSDLNRKMINNTIKLIIKSLLLELLSEYLKNNEPIISKRSYGLRVLDYLRTGHPFIETYTFFFCILYIIRAILFFSQSWNVYCIIYGIILRPLLSNDIDKNKDKNRKQREESTSLKKIIKEWLILSIFYTKPLIGHPYFSTSPRDLWSNQWHQLYNQFFQEFGYLPIRNYFKHNETLGHVLGICCSFMISGLFHEYLAIVSFSYFSIDYITFFLFHGILYVLWEIVGNILGRGKDFKDSFGIKVFKFSLFMPIAIFILPLFVEPYIKGLYIESHLNIYTNLTKWWSNWKTI</sequence>
<dbReference type="PANTHER" id="PTHR31595:SF57">
    <property type="entry name" value="OS04G0481900 PROTEIN"/>
    <property type="match status" value="1"/>
</dbReference>
<accession>A0A9N8WL58</accession>
<keyword evidence="7 8" id="KW-0472">Membrane</keyword>
<feature type="transmembrane region" description="Helical" evidence="8">
    <location>
        <begin position="72"/>
        <end position="90"/>
    </location>
</feature>